<dbReference type="PANTHER" id="PTHR28186">
    <property type="entry name" value="MEIOTICALLY UP-REGULATED GENE 9 PROTEIN"/>
    <property type="match status" value="1"/>
</dbReference>
<keyword evidence="3" id="KW-1185">Reference proteome</keyword>
<evidence type="ECO:0000256" key="1">
    <source>
        <dbReference type="SAM" id="MobiDB-lite"/>
    </source>
</evidence>
<gene>
    <name evidence="2" type="ORF">CCHR01_15444</name>
</gene>
<sequence>MAEHHPLPALPPQQQQHHQPNQQQYYSQEPDEYQAPSQFPPYQQQYDQPQRPQPPPIPQSQSHSSQNQQRRSRSRPRTFSFQSNKSHKSSGSSHKIDFHETPEEKEAKRLHTKADPTVAMSEAEPSAVQAMEQTSLAPLRAIQHKDGLGNPIAEPDRSNPTRSRWERPLDTIRSFEAAIDGGYRDRDRRKSYIRSDTESIATWNRRSSYYATSGPRYPQDSYYGSRPASYRPESSQFGMGNNRQSYYDNYQHGGGYHNGNDMPYRQRVPRTQTEPHMSGYGRGDQNIYPLPNKDRSYETVTSAAGSGSSGEHAGYHTDPTSSDNSSVERVPPPKKAPANDYGIGFSQPMTSEPPSFNFENGGPSNQQHQQHQQQQPINIKTGPRVSGNSNVLRRPVAAPQQMQQPPKQQQQQQQQRPEPAKRKSWFSRRFSKSS</sequence>
<protein>
    <recommendedName>
        <fullName evidence="4">DUF2406 domain-containing protein</fullName>
    </recommendedName>
</protein>
<feature type="compositionally biased region" description="Polar residues" evidence="1">
    <location>
        <begin position="232"/>
        <end position="245"/>
    </location>
</feature>
<feature type="compositionally biased region" description="Low complexity" evidence="1">
    <location>
        <begin position="394"/>
        <end position="417"/>
    </location>
</feature>
<feature type="compositionally biased region" description="Polar residues" evidence="1">
    <location>
        <begin position="347"/>
        <end position="365"/>
    </location>
</feature>
<name>A0AAD9A695_9PEZI</name>
<dbReference type="EMBL" id="JAQOWY010000446">
    <property type="protein sequence ID" value="KAK1841944.1"/>
    <property type="molecule type" value="Genomic_DNA"/>
</dbReference>
<feature type="compositionally biased region" description="Low complexity" evidence="1">
    <location>
        <begin position="12"/>
        <end position="24"/>
    </location>
</feature>
<reference evidence="2" key="1">
    <citation type="submission" date="2023-01" db="EMBL/GenBank/DDBJ databases">
        <title>Colletotrichum chrysophilum M932 genome sequence.</title>
        <authorList>
            <person name="Baroncelli R."/>
        </authorList>
    </citation>
    <scope>NUCLEOTIDE SEQUENCE</scope>
    <source>
        <strain evidence="2">M932</strain>
    </source>
</reference>
<feature type="region of interest" description="Disordered" evidence="1">
    <location>
        <begin position="204"/>
        <end position="434"/>
    </location>
</feature>
<feature type="compositionally biased region" description="Basic and acidic residues" evidence="1">
    <location>
        <begin position="154"/>
        <end position="167"/>
    </location>
</feature>
<evidence type="ECO:0008006" key="4">
    <source>
        <dbReference type="Google" id="ProtNLM"/>
    </source>
</evidence>
<dbReference type="AlphaFoldDB" id="A0AAD9A695"/>
<feature type="compositionally biased region" description="Low complexity" evidence="1">
    <location>
        <begin position="366"/>
        <end position="375"/>
    </location>
</feature>
<feature type="compositionally biased region" description="Polar residues" evidence="1">
    <location>
        <begin position="318"/>
        <end position="327"/>
    </location>
</feature>
<feature type="compositionally biased region" description="Basic residues" evidence="1">
    <location>
        <begin position="422"/>
        <end position="434"/>
    </location>
</feature>
<proteinExistence type="predicted"/>
<accession>A0AAD9A695</accession>
<organism evidence="2 3">
    <name type="scientific">Colletotrichum chrysophilum</name>
    <dbReference type="NCBI Taxonomy" id="1836956"/>
    <lineage>
        <taxon>Eukaryota</taxon>
        <taxon>Fungi</taxon>
        <taxon>Dikarya</taxon>
        <taxon>Ascomycota</taxon>
        <taxon>Pezizomycotina</taxon>
        <taxon>Sordariomycetes</taxon>
        <taxon>Hypocreomycetidae</taxon>
        <taxon>Glomerellales</taxon>
        <taxon>Glomerellaceae</taxon>
        <taxon>Colletotrichum</taxon>
        <taxon>Colletotrichum gloeosporioides species complex</taxon>
    </lineage>
</organism>
<dbReference type="Pfam" id="PF10295">
    <property type="entry name" value="DUF2406"/>
    <property type="match status" value="1"/>
</dbReference>
<evidence type="ECO:0000313" key="2">
    <source>
        <dbReference type="EMBL" id="KAK1841944.1"/>
    </source>
</evidence>
<evidence type="ECO:0000313" key="3">
    <source>
        <dbReference type="Proteomes" id="UP001243330"/>
    </source>
</evidence>
<comment type="caution">
    <text evidence="2">The sequence shown here is derived from an EMBL/GenBank/DDBJ whole genome shotgun (WGS) entry which is preliminary data.</text>
</comment>
<dbReference type="Proteomes" id="UP001243330">
    <property type="component" value="Unassembled WGS sequence"/>
</dbReference>
<feature type="compositionally biased region" description="Low complexity" evidence="1">
    <location>
        <begin position="77"/>
        <end position="93"/>
    </location>
</feature>
<feature type="compositionally biased region" description="Low complexity" evidence="1">
    <location>
        <begin position="302"/>
        <end position="312"/>
    </location>
</feature>
<feature type="compositionally biased region" description="Basic and acidic residues" evidence="1">
    <location>
        <begin position="94"/>
        <end position="114"/>
    </location>
</feature>
<feature type="compositionally biased region" description="Low complexity" evidence="1">
    <location>
        <begin position="33"/>
        <end position="50"/>
    </location>
</feature>
<feature type="region of interest" description="Disordered" evidence="1">
    <location>
        <begin position="1"/>
        <end position="167"/>
    </location>
</feature>
<dbReference type="InterPro" id="IPR018809">
    <property type="entry name" value="DUF2406"/>
</dbReference>
<feature type="compositionally biased region" description="Low complexity" evidence="1">
    <location>
        <begin position="59"/>
        <end position="69"/>
    </location>
</feature>
<dbReference type="PANTHER" id="PTHR28186:SF1">
    <property type="entry name" value="MEIOTICALLY UP-REGULATED GENE 9 PROTEIN"/>
    <property type="match status" value="1"/>
</dbReference>